<comment type="caution">
    <text evidence="1">The sequence shown here is derived from an EMBL/GenBank/DDBJ whole genome shotgun (WGS) entry which is preliminary data.</text>
</comment>
<proteinExistence type="predicted"/>
<protein>
    <submittedName>
        <fullName evidence="1">Uncharacterized protein</fullName>
    </submittedName>
</protein>
<name>A0AAV4XW65_CAEEX</name>
<sequence length="79" mass="8687">MEDITQRSALAGLICLQGGGSRLLSSSFSRSGVVGFMPLISDEDRDFLGTLRYIVCLGLSLWQSCKVLGDSEGWRNIFR</sequence>
<evidence type="ECO:0000313" key="2">
    <source>
        <dbReference type="Proteomes" id="UP001054945"/>
    </source>
</evidence>
<accession>A0AAV4XW65</accession>
<dbReference type="Proteomes" id="UP001054945">
    <property type="component" value="Unassembled WGS sequence"/>
</dbReference>
<reference evidence="1 2" key="1">
    <citation type="submission" date="2021-06" db="EMBL/GenBank/DDBJ databases">
        <title>Caerostris extrusa draft genome.</title>
        <authorList>
            <person name="Kono N."/>
            <person name="Arakawa K."/>
        </authorList>
    </citation>
    <scope>NUCLEOTIDE SEQUENCE [LARGE SCALE GENOMIC DNA]</scope>
</reference>
<gene>
    <name evidence="1" type="ORF">CEXT_623011</name>
</gene>
<dbReference type="EMBL" id="BPLR01000868">
    <property type="protein sequence ID" value="GIY98013.1"/>
    <property type="molecule type" value="Genomic_DNA"/>
</dbReference>
<organism evidence="1 2">
    <name type="scientific">Caerostris extrusa</name>
    <name type="common">Bark spider</name>
    <name type="synonym">Caerostris bankana</name>
    <dbReference type="NCBI Taxonomy" id="172846"/>
    <lineage>
        <taxon>Eukaryota</taxon>
        <taxon>Metazoa</taxon>
        <taxon>Ecdysozoa</taxon>
        <taxon>Arthropoda</taxon>
        <taxon>Chelicerata</taxon>
        <taxon>Arachnida</taxon>
        <taxon>Araneae</taxon>
        <taxon>Araneomorphae</taxon>
        <taxon>Entelegynae</taxon>
        <taxon>Araneoidea</taxon>
        <taxon>Araneidae</taxon>
        <taxon>Caerostris</taxon>
    </lineage>
</organism>
<evidence type="ECO:0000313" key="1">
    <source>
        <dbReference type="EMBL" id="GIY98013.1"/>
    </source>
</evidence>
<dbReference type="AlphaFoldDB" id="A0AAV4XW65"/>
<keyword evidence="2" id="KW-1185">Reference proteome</keyword>